<protein>
    <submittedName>
        <fullName evidence="3">Uncharacterized protein</fullName>
    </submittedName>
</protein>
<dbReference type="EMBL" id="WJQU01000001">
    <property type="protein sequence ID" value="KAJ6649718.1"/>
    <property type="molecule type" value="Genomic_DNA"/>
</dbReference>
<dbReference type="OrthoDB" id="10037294at2759"/>
<gene>
    <name evidence="3" type="ORF">Bhyg_04957</name>
</gene>
<keyword evidence="2" id="KW-0472">Membrane</keyword>
<dbReference type="PANTHER" id="PTHR46876:SF1">
    <property type="entry name" value="LOW-DENSITY LIPOPROTEIN RECEPTOR-RELATED PROTEIN 11"/>
    <property type="match status" value="1"/>
</dbReference>
<feature type="region of interest" description="Disordered" evidence="1">
    <location>
        <begin position="157"/>
        <end position="225"/>
    </location>
</feature>
<feature type="compositionally biased region" description="Basic residues" evidence="1">
    <location>
        <begin position="192"/>
        <end position="201"/>
    </location>
</feature>
<accession>A0A9Q0S9Z4</accession>
<name>A0A9Q0S9Z4_9DIPT</name>
<evidence type="ECO:0000313" key="4">
    <source>
        <dbReference type="Proteomes" id="UP001151699"/>
    </source>
</evidence>
<keyword evidence="4" id="KW-1185">Reference proteome</keyword>
<reference evidence="3" key="1">
    <citation type="submission" date="2022-07" db="EMBL/GenBank/DDBJ databases">
        <authorList>
            <person name="Trinca V."/>
            <person name="Uliana J.V.C."/>
            <person name="Torres T.T."/>
            <person name="Ward R.J."/>
            <person name="Monesi N."/>
        </authorList>
    </citation>
    <scope>NUCLEOTIDE SEQUENCE</scope>
    <source>
        <strain evidence="3">HSMRA1968</strain>
        <tissue evidence="3">Whole embryos</tissue>
    </source>
</reference>
<dbReference type="AlphaFoldDB" id="A0A9Q0S9Z4"/>
<keyword evidence="2" id="KW-0812">Transmembrane</keyword>
<keyword evidence="2" id="KW-1133">Transmembrane helix</keyword>
<feature type="non-terminal residue" evidence="3">
    <location>
        <position position="310"/>
    </location>
</feature>
<comment type="caution">
    <text evidence="3">The sequence shown here is derived from an EMBL/GenBank/DDBJ whole genome shotgun (WGS) entry which is preliminary data.</text>
</comment>
<feature type="compositionally biased region" description="Acidic residues" evidence="1">
    <location>
        <begin position="170"/>
        <end position="181"/>
    </location>
</feature>
<evidence type="ECO:0000313" key="3">
    <source>
        <dbReference type="EMBL" id="KAJ6649718.1"/>
    </source>
</evidence>
<dbReference type="PANTHER" id="PTHR46876">
    <property type="entry name" value="LOW-DENSITY LIPOPROTEIN RECEPTOR-RELATED PROTEIN 11"/>
    <property type="match status" value="1"/>
</dbReference>
<proteinExistence type="predicted"/>
<sequence length="310" mass="35407">HQKSAIQRPYAAGRNREDPMTAPKWPPQEQQFDVDQDSHIFNHKGGLQIPNTISNNLAQQYIANNGFAVPQSDAYMQSLQDTYRIPSWSPEQRVAPAWPQQQPPQIPMMVQPIQQQLQPLQQDILESQIQQQRPDWPVRPVANTQMDNHAVVNPIKIQKLKVQTDNNSQDSDEESEYDEDEKTVLVTEPPPKKKQRKHKKQDIKTKINKDKTKKHEEHEHDKPMHEQLKSIKSDLDMEFIDHDGAADRPGGAVLSLTLGIIVTAALAVLVGCRATVVRRRSRRGGKSQYAHDADFLVNGIREESQLSFKH</sequence>
<evidence type="ECO:0000256" key="1">
    <source>
        <dbReference type="SAM" id="MobiDB-lite"/>
    </source>
</evidence>
<organism evidence="3 4">
    <name type="scientific">Pseudolycoriella hygida</name>
    <dbReference type="NCBI Taxonomy" id="35572"/>
    <lineage>
        <taxon>Eukaryota</taxon>
        <taxon>Metazoa</taxon>
        <taxon>Ecdysozoa</taxon>
        <taxon>Arthropoda</taxon>
        <taxon>Hexapoda</taxon>
        <taxon>Insecta</taxon>
        <taxon>Pterygota</taxon>
        <taxon>Neoptera</taxon>
        <taxon>Endopterygota</taxon>
        <taxon>Diptera</taxon>
        <taxon>Nematocera</taxon>
        <taxon>Sciaroidea</taxon>
        <taxon>Sciaridae</taxon>
        <taxon>Pseudolycoriella</taxon>
    </lineage>
</organism>
<feature type="transmembrane region" description="Helical" evidence="2">
    <location>
        <begin position="252"/>
        <end position="276"/>
    </location>
</feature>
<feature type="compositionally biased region" description="Basic and acidic residues" evidence="1">
    <location>
        <begin position="202"/>
        <end position="225"/>
    </location>
</feature>
<evidence type="ECO:0000256" key="2">
    <source>
        <dbReference type="SAM" id="Phobius"/>
    </source>
</evidence>
<dbReference type="Proteomes" id="UP001151699">
    <property type="component" value="Chromosome A"/>
</dbReference>
<feature type="region of interest" description="Disordered" evidence="1">
    <location>
        <begin position="1"/>
        <end position="29"/>
    </location>
</feature>